<evidence type="ECO:0000259" key="1">
    <source>
        <dbReference type="Pfam" id="PF06580"/>
    </source>
</evidence>
<dbReference type="EMBL" id="RIAR02000001">
    <property type="protein sequence ID" value="NSL89802.1"/>
    <property type="molecule type" value="Genomic_DNA"/>
</dbReference>
<dbReference type="InterPro" id="IPR010559">
    <property type="entry name" value="Sig_transdc_His_kin_internal"/>
</dbReference>
<dbReference type="InterPro" id="IPR036890">
    <property type="entry name" value="HATPase_C_sf"/>
</dbReference>
<dbReference type="Gene3D" id="3.30.565.10">
    <property type="entry name" value="Histidine kinase-like ATPase, C-terminal domain"/>
    <property type="match status" value="1"/>
</dbReference>
<sequence>MGITICHPAATSLQVNKPLYLRILLHLAPAITLYAIAGMNQFRPEWQPAMKAVAALFLLAAPYVNIYLLVPALLLRFRYLAYALSVLLLISVLLLFTIWMQPLFTPLLNTGEYFTPLELHDTVVFFVMMLALVAASTTVQLFRHWMAASHQRTDNLRTELENLKRQLSPHFVFNTLNNLDTLIYADQHRASEVVHALSRLLRHQLYLSGDNKVPLQQELDFLQDYLYLEQLRHDALDITPHISGDIQQVTLHAMLLIPFIENAAKHNDYNGNAYINFSITVNSDKLEFSCINPVGMKPAATTGGAGLQNVQRRLALLYPGQHELHAAASGDIFTVQLTLHI</sequence>
<gene>
    <name evidence="2" type="ORF">ECE50_023365</name>
</gene>
<dbReference type="PANTHER" id="PTHR34220:SF7">
    <property type="entry name" value="SENSOR HISTIDINE KINASE YPDA"/>
    <property type="match status" value="1"/>
</dbReference>
<name>A0A433WAL3_9BACT</name>
<dbReference type="GO" id="GO:0000155">
    <property type="term" value="F:phosphorelay sensor kinase activity"/>
    <property type="evidence" value="ECO:0007669"/>
    <property type="project" value="InterPro"/>
</dbReference>
<dbReference type="AlphaFoldDB" id="A0A433WAL3"/>
<evidence type="ECO:0000313" key="2">
    <source>
        <dbReference type="EMBL" id="NSL89802.1"/>
    </source>
</evidence>
<dbReference type="PANTHER" id="PTHR34220">
    <property type="entry name" value="SENSOR HISTIDINE KINASE YPDA"/>
    <property type="match status" value="1"/>
</dbReference>
<proteinExistence type="predicted"/>
<dbReference type="OrthoDB" id="9792992at2"/>
<dbReference type="Proteomes" id="UP000281028">
    <property type="component" value="Unassembled WGS sequence"/>
</dbReference>
<keyword evidence="2" id="KW-0808">Transferase</keyword>
<dbReference type="GO" id="GO:0016020">
    <property type="term" value="C:membrane"/>
    <property type="evidence" value="ECO:0007669"/>
    <property type="project" value="InterPro"/>
</dbReference>
<organism evidence="2 3">
    <name type="scientific">Chitinophaga solisilvae</name>
    <dbReference type="NCBI Taxonomy" id="1233460"/>
    <lineage>
        <taxon>Bacteria</taxon>
        <taxon>Pseudomonadati</taxon>
        <taxon>Bacteroidota</taxon>
        <taxon>Chitinophagia</taxon>
        <taxon>Chitinophagales</taxon>
        <taxon>Chitinophagaceae</taxon>
        <taxon>Chitinophaga</taxon>
    </lineage>
</organism>
<feature type="domain" description="Signal transduction histidine kinase internal region" evidence="1">
    <location>
        <begin position="159"/>
        <end position="234"/>
    </location>
</feature>
<evidence type="ECO:0000313" key="3">
    <source>
        <dbReference type="Proteomes" id="UP000281028"/>
    </source>
</evidence>
<comment type="caution">
    <text evidence="2">The sequence shown here is derived from an EMBL/GenBank/DDBJ whole genome shotgun (WGS) entry which is preliminary data.</text>
</comment>
<reference evidence="2" key="1">
    <citation type="submission" date="2020-05" db="EMBL/GenBank/DDBJ databases">
        <title>Chitinophaga laudate sp. nov., isolated from a tropical peat swamp.</title>
        <authorList>
            <person name="Goh C.B.S."/>
            <person name="Lee M.S."/>
            <person name="Parimannan S."/>
            <person name="Pasbakhsh P."/>
            <person name="Yule C.M."/>
            <person name="Rajandas H."/>
            <person name="Loke S."/>
            <person name="Croft L."/>
            <person name="Tan J.B.L."/>
        </authorList>
    </citation>
    <scope>NUCLEOTIDE SEQUENCE</scope>
    <source>
        <strain evidence="2">Mgbs1</strain>
    </source>
</reference>
<keyword evidence="2" id="KW-0418">Kinase</keyword>
<dbReference type="InterPro" id="IPR050640">
    <property type="entry name" value="Bact_2-comp_sensor_kinase"/>
</dbReference>
<accession>A0A433WAL3</accession>
<keyword evidence="3" id="KW-1185">Reference proteome</keyword>
<protein>
    <submittedName>
        <fullName evidence="2">Histidine kinase</fullName>
    </submittedName>
</protein>
<dbReference type="Pfam" id="PF06580">
    <property type="entry name" value="His_kinase"/>
    <property type="match status" value="1"/>
</dbReference>